<dbReference type="Proteomes" id="UP000276133">
    <property type="component" value="Unassembled WGS sequence"/>
</dbReference>
<gene>
    <name evidence="2" type="ORF">BpHYR1_021705</name>
</gene>
<evidence type="ECO:0000313" key="3">
    <source>
        <dbReference type="Proteomes" id="UP000276133"/>
    </source>
</evidence>
<proteinExistence type="predicted"/>
<name>A0A3M7T5T5_BRAPC</name>
<feature type="signal peptide" evidence="1">
    <location>
        <begin position="1"/>
        <end position="16"/>
    </location>
</feature>
<evidence type="ECO:0000313" key="2">
    <source>
        <dbReference type="EMBL" id="RNA43335.1"/>
    </source>
</evidence>
<accession>A0A3M7T5T5</accession>
<dbReference type="AlphaFoldDB" id="A0A3M7T5T5"/>
<keyword evidence="1" id="KW-0732">Signal</keyword>
<protein>
    <submittedName>
        <fullName evidence="2">Uncharacterized protein</fullName>
    </submittedName>
</protein>
<sequence>MLIIILSRSLFKIVLNATIKVLEVKQYSLIHFRHYELYKNQTRGLFREVKRNRNGTDNKIINPILFKKQHLK</sequence>
<keyword evidence="3" id="KW-1185">Reference proteome</keyword>
<comment type="caution">
    <text evidence="2">The sequence shown here is derived from an EMBL/GenBank/DDBJ whole genome shotgun (WGS) entry which is preliminary data.</text>
</comment>
<dbReference type="EMBL" id="REGN01000237">
    <property type="protein sequence ID" value="RNA43335.1"/>
    <property type="molecule type" value="Genomic_DNA"/>
</dbReference>
<feature type="chain" id="PRO_5018263969" evidence="1">
    <location>
        <begin position="17"/>
        <end position="72"/>
    </location>
</feature>
<reference evidence="2 3" key="1">
    <citation type="journal article" date="2018" name="Sci. Rep.">
        <title>Genomic signatures of local adaptation to the degree of environmental predictability in rotifers.</title>
        <authorList>
            <person name="Franch-Gras L."/>
            <person name="Hahn C."/>
            <person name="Garcia-Roger E.M."/>
            <person name="Carmona M.J."/>
            <person name="Serra M."/>
            <person name="Gomez A."/>
        </authorList>
    </citation>
    <scope>NUCLEOTIDE SEQUENCE [LARGE SCALE GENOMIC DNA]</scope>
    <source>
        <strain evidence="2">HYR1</strain>
    </source>
</reference>
<evidence type="ECO:0000256" key="1">
    <source>
        <dbReference type="SAM" id="SignalP"/>
    </source>
</evidence>
<organism evidence="2 3">
    <name type="scientific">Brachionus plicatilis</name>
    <name type="common">Marine rotifer</name>
    <name type="synonym">Brachionus muelleri</name>
    <dbReference type="NCBI Taxonomy" id="10195"/>
    <lineage>
        <taxon>Eukaryota</taxon>
        <taxon>Metazoa</taxon>
        <taxon>Spiralia</taxon>
        <taxon>Gnathifera</taxon>
        <taxon>Rotifera</taxon>
        <taxon>Eurotatoria</taxon>
        <taxon>Monogononta</taxon>
        <taxon>Pseudotrocha</taxon>
        <taxon>Ploima</taxon>
        <taxon>Brachionidae</taxon>
        <taxon>Brachionus</taxon>
    </lineage>
</organism>